<gene>
    <name evidence="2" type="ordered locus">RSp1329</name>
    <name evidence="3" type="ordered locus">RSp1360</name>
</gene>
<keyword evidence="4" id="KW-1185">Reference proteome</keyword>
<reference evidence="3 4" key="1">
    <citation type="journal article" date="2002" name="Nature">
        <title>Genome sequence of the plant pathogen Ralstonia solanacearum.</title>
        <authorList>
            <person name="Salanoubat M."/>
            <person name="Genin S."/>
            <person name="Artiguenave F."/>
            <person name="Gouzy J."/>
            <person name="Mangenot S."/>
            <person name="Arlat M."/>
            <person name="Billault A."/>
            <person name="Brottier P."/>
            <person name="Camus J.C."/>
            <person name="Cattolico L."/>
            <person name="Chandler M."/>
            <person name="Choisne N."/>
            <person name="Claudel-Renard C."/>
            <person name="Cunnac S."/>
            <person name="Demange N."/>
            <person name="Gaspin C."/>
            <person name="Lavie M."/>
            <person name="Moisan A."/>
            <person name="Robert C."/>
            <person name="Saurin W."/>
            <person name="Schiex T."/>
            <person name="Siguier P."/>
            <person name="Thebault P."/>
            <person name="Whalen M."/>
            <person name="Wincker P."/>
            <person name="Levy M."/>
            <person name="Weissenbach J."/>
            <person name="Boucher C.A."/>
        </authorList>
    </citation>
    <scope>NUCLEOTIDE SEQUENCE [LARGE SCALE GENOMIC DNA]</scope>
    <source>
        <strain evidence="4">ATCC BAA-1114 / GMI1000</strain>
        <strain evidence="3">GMI1000</strain>
        <plasmid evidence="4">megaplasmid Rsp</plasmid>
    </source>
</reference>
<dbReference type="Proteomes" id="UP000001436">
    <property type="component" value="Plasmid pGMI1000MP"/>
</dbReference>
<dbReference type="KEGG" id="rso:RSp1329"/>
<dbReference type="EnsemblBacteria" id="CAD18480">
    <property type="protein sequence ID" value="CAD18480"/>
    <property type="gene ID" value="RSp1329"/>
</dbReference>
<evidence type="ECO:0000256" key="1">
    <source>
        <dbReference type="SAM" id="Phobius"/>
    </source>
</evidence>
<accession>Q8XGQ4</accession>
<proteinExistence type="predicted"/>
<name>Q8XGQ4_RALN1</name>
<keyword evidence="1 3" id="KW-0812">Transmembrane</keyword>
<evidence type="ECO:0000313" key="3">
    <source>
        <dbReference type="EMBL" id="CAD18511.1"/>
    </source>
</evidence>
<keyword evidence="1" id="KW-1133">Transmembrane helix</keyword>
<feature type="transmembrane region" description="Helical" evidence="1">
    <location>
        <begin position="110"/>
        <end position="130"/>
    </location>
</feature>
<evidence type="ECO:0000313" key="2">
    <source>
        <dbReference type="EMBL" id="CAD18480.1"/>
    </source>
</evidence>
<reference evidence="3" key="2">
    <citation type="submission" date="2006-04" db="EMBL/GenBank/DDBJ databases">
        <authorList>
            <person name="Boucher C.A."/>
        </authorList>
    </citation>
    <scope>NUCLEOTIDE SEQUENCE</scope>
    <source>
        <strain evidence="3">GMI1000</strain>
        <plasmid evidence="4">megaplasmid Rsp</plasmid>
    </source>
</reference>
<organism evidence="3 4">
    <name type="scientific">Ralstonia nicotianae (strain ATCC BAA-1114 / GMI1000)</name>
    <name type="common">Ralstonia solanacearum</name>
    <dbReference type="NCBI Taxonomy" id="267608"/>
    <lineage>
        <taxon>Bacteria</taxon>
        <taxon>Pseudomonadati</taxon>
        <taxon>Pseudomonadota</taxon>
        <taxon>Betaproteobacteria</taxon>
        <taxon>Burkholderiales</taxon>
        <taxon>Burkholderiaceae</taxon>
        <taxon>Ralstonia</taxon>
        <taxon>Ralstonia solanacearum species complex</taxon>
    </lineage>
</organism>
<feature type="transmembrane region" description="Helical" evidence="1">
    <location>
        <begin position="18"/>
        <end position="39"/>
    </location>
</feature>
<sequence>MHLSNLAGNRKMSDRPKLVYVVALPLVTYVVLTTLWLEWGNFEGAQLVSMVKHLVVVLLLVASLFFDLRVGCWATLAWCAFVPLERYGALFSEFSSVAAGGPWSLAGVDVVRILLLFIACPLSAALVFMVQFRSPAAAQASADA</sequence>
<evidence type="ECO:0000313" key="4">
    <source>
        <dbReference type="Proteomes" id="UP000001436"/>
    </source>
</evidence>
<dbReference type="EMBL" id="AL646053">
    <property type="protein sequence ID" value="CAD18480.1"/>
    <property type="molecule type" value="Genomic_DNA"/>
</dbReference>
<protein>
    <submittedName>
        <fullName evidence="3">Probable transmembrane protein</fullName>
    </submittedName>
</protein>
<dbReference type="EMBL" id="AL646053">
    <property type="protein sequence ID" value="CAD18511.1"/>
    <property type="molecule type" value="Genomic_DNA"/>
</dbReference>
<geneLocation type="plasmid" evidence="4">
    <name>megaplasmid Rsp</name>
</geneLocation>
<feature type="transmembrane region" description="Helical" evidence="1">
    <location>
        <begin position="45"/>
        <end position="66"/>
    </location>
</feature>
<dbReference type="KEGG" id="rso:RSp1360"/>
<dbReference type="EnsemblBacteria" id="CAD18511">
    <property type="protein sequence ID" value="CAD18511"/>
    <property type="gene ID" value="RSp1360"/>
</dbReference>
<dbReference type="HOGENOM" id="CLU_1794890_0_0_4"/>
<dbReference type="AlphaFoldDB" id="Q8XGQ4"/>
<keyword evidence="1" id="KW-0472">Membrane</keyword>